<accession>A0A1J7JEB8</accession>
<name>A0A1J7JEB8_9PEZI</name>
<sequence length="153" mass="17315">MCLRSQKALETAQAKALAAQSNPSPCAACNEHSPAQLVTLVHAMSRTDFRQLKHEVKQEKRAIKAEMKAYQHENKADWKMAKHERKAMKHAIKAQLWSDVIARHGQRQREGSGQVQGEVVEYQTLRDDGEIQRGVVSLPPGYDEVNEKKDMNV</sequence>
<reference evidence="1 2" key="1">
    <citation type="submission" date="2016-10" db="EMBL/GenBank/DDBJ databases">
        <title>Draft genome sequence of Coniochaeta ligniaria NRRL30616, a lignocellulolytic fungus for bioabatement of inhibitors in plant biomass hydrolysates.</title>
        <authorList>
            <consortium name="DOE Joint Genome Institute"/>
            <person name="Jimenez D.J."/>
            <person name="Hector R.E."/>
            <person name="Riley R."/>
            <person name="Sun H."/>
            <person name="Grigoriev I.V."/>
            <person name="Van Elsas J.D."/>
            <person name="Nichols N.N."/>
        </authorList>
    </citation>
    <scope>NUCLEOTIDE SEQUENCE [LARGE SCALE GENOMIC DNA]</scope>
    <source>
        <strain evidence="1 2">NRRL 30616</strain>
    </source>
</reference>
<dbReference type="Proteomes" id="UP000182658">
    <property type="component" value="Unassembled WGS sequence"/>
</dbReference>
<dbReference type="EMBL" id="KV875099">
    <property type="protein sequence ID" value="OIW28040.1"/>
    <property type="molecule type" value="Genomic_DNA"/>
</dbReference>
<evidence type="ECO:0000313" key="1">
    <source>
        <dbReference type="EMBL" id="OIW28040.1"/>
    </source>
</evidence>
<proteinExistence type="predicted"/>
<protein>
    <submittedName>
        <fullName evidence="1">Uncharacterized protein</fullName>
    </submittedName>
</protein>
<organism evidence="1 2">
    <name type="scientific">Coniochaeta ligniaria NRRL 30616</name>
    <dbReference type="NCBI Taxonomy" id="1408157"/>
    <lineage>
        <taxon>Eukaryota</taxon>
        <taxon>Fungi</taxon>
        <taxon>Dikarya</taxon>
        <taxon>Ascomycota</taxon>
        <taxon>Pezizomycotina</taxon>
        <taxon>Sordariomycetes</taxon>
        <taxon>Sordariomycetidae</taxon>
        <taxon>Coniochaetales</taxon>
        <taxon>Coniochaetaceae</taxon>
        <taxon>Coniochaeta</taxon>
    </lineage>
</organism>
<dbReference type="OrthoDB" id="5231463at2759"/>
<keyword evidence="2" id="KW-1185">Reference proteome</keyword>
<evidence type="ECO:0000313" key="2">
    <source>
        <dbReference type="Proteomes" id="UP000182658"/>
    </source>
</evidence>
<dbReference type="InParanoid" id="A0A1J7JEB8"/>
<dbReference type="AlphaFoldDB" id="A0A1J7JEB8"/>
<gene>
    <name evidence="1" type="ORF">CONLIGDRAFT_634369</name>
</gene>